<dbReference type="EMBL" id="JAGQHS010000203">
    <property type="protein sequence ID" value="MCA9758713.1"/>
    <property type="molecule type" value="Genomic_DNA"/>
</dbReference>
<dbReference type="Proteomes" id="UP000739538">
    <property type="component" value="Unassembled WGS sequence"/>
</dbReference>
<reference evidence="2" key="2">
    <citation type="journal article" date="2021" name="Microbiome">
        <title>Successional dynamics and alternative stable states in a saline activated sludge microbial community over 9 years.</title>
        <authorList>
            <person name="Wang Y."/>
            <person name="Ye J."/>
            <person name="Ju F."/>
            <person name="Liu L."/>
            <person name="Boyd J.A."/>
            <person name="Deng Y."/>
            <person name="Parks D.H."/>
            <person name="Jiang X."/>
            <person name="Yin X."/>
            <person name="Woodcroft B.J."/>
            <person name="Tyson G.W."/>
            <person name="Hugenholtz P."/>
            <person name="Polz M.F."/>
            <person name="Zhang T."/>
        </authorList>
    </citation>
    <scope>NUCLEOTIDE SEQUENCE</scope>
    <source>
        <strain evidence="2">HKST-UBA02</strain>
    </source>
</reference>
<dbReference type="InterPro" id="IPR027275">
    <property type="entry name" value="PRC-brl_dom"/>
</dbReference>
<dbReference type="AlphaFoldDB" id="A0A956NGG3"/>
<evidence type="ECO:0000259" key="1">
    <source>
        <dbReference type="Pfam" id="PF05239"/>
    </source>
</evidence>
<feature type="domain" description="PRC-barrel" evidence="1">
    <location>
        <begin position="3"/>
        <end position="76"/>
    </location>
</feature>
<accession>A0A956NGG3</accession>
<organism evidence="2 3">
    <name type="scientific">Eiseniibacteriota bacterium</name>
    <dbReference type="NCBI Taxonomy" id="2212470"/>
    <lineage>
        <taxon>Bacteria</taxon>
        <taxon>Candidatus Eiseniibacteriota</taxon>
    </lineage>
</organism>
<dbReference type="Pfam" id="PF05239">
    <property type="entry name" value="PRC"/>
    <property type="match status" value="2"/>
</dbReference>
<feature type="domain" description="PRC-barrel" evidence="1">
    <location>
        <begin position="153"/>
        <end position="225"/>
    </location>
</feature>
<evidence type="ECO:0000313" key="2">
    <source>
        <dbReference type="EMBL" id="MCA9758713.1"/>
    </source>
</evidence>
<proteinExistence type="predicted"/>
<dbReference type="GO" id="GO:0019684">
    <property type="term" value="P:photosynthesis, light reaction"/>
    <property type="evidence" value="ECO:0007669"/>
    <property type="project" value="InterPro"/>
</dbReference>
<evidence type="ECO:0000313" key="3">
    <source>
        <dbReference type="Proteomes" id="UP000739538"/>
    </source>
</evidence>
<dbReference type="InterPro" id="IPR011033">
    <property type="entry name" value="PRC_barrel-like_sf"/>
</dbReference>
<dbReference type="SUPFAM" id="SSF50346">
    <property type="entry name" value="PRC-barrel domain"/>
    <property type="match status" value="2"/>
</dbReference>
<dbReference type="GO" id="GO:0030077">
    <property type="term" value="C:plasma membrane light-harvesting complex"/>
    <property type="evidence" value="ECO:0007669"/>
    <property type="project" value="InterPro"/>
</dbReference>
<comment type="caution">
    <text evidence="2">The sequence shown here is derived from an EMBL/GenBank/DDBJ whole genome shotgun (WGS) entry which is preliminary data.</text>
</comment>
<dbReference type="Gene3D" id="3.90.50.10">
    <property type="entry name" value="Photosynthetic Reaction Center, subunit H, domain 2"/>
    <property type="match status" value="2"/>
</dbReference>
<sequence>MLIRFDDLEGTAIEAKDDKVGKVGDLYFDDRDWKVRYLIADTDGWFSSRKVLLSPASVDEFDLEDDVIRMNLTKKQIESSPPIGTNEPVSRKMEAQLVKHYDWPTYWSVLTPSMGDAVVTPVVPRPGVDPRQPEVEDTDHGVLTASDDQGLRSAEEVKGYDIRTMDGSVGHVDGFIYDPESWDIRYLVVDTRRILPGKKVLIPRPMITDVSWETREVTIATTEDHVRTAPAYDQSGIEREDETKILSHFGRSAEAVRSE</sequence>
<reference evidence="2" key="1">
    <citation type="submission" date="2020-04" db="EMBL/GenBank/DDBJ databases">
        <authorList>
            <person name="Zhang T."/>
        </authorList>
    </citation>
    <scope>NUCLEOTIDE SEQUENCE</scope>
    <source>
        <strain evidence="2">HKST-UBA02</strain>
    </source>
</reference>
<name>A0A956NGG3_UNCEI</name>
<dbReference type="InterPro" id="IPR014747">
    <property type="entry name" value="Bac_photo_RC_H_C"/>
</dbReference>
<protein>
    <submittedName>
        <fullName evidence="2">PRC-barrel domain-containing protein</fullName>
    </submittedName>
</protein>
<gene>
    <name evidence="2" type="ORF">KDA27_23170</name>
</gene>